<feature type="region of interest" description="Disordered" evidence="4">
    <location>
        <begin position="15"/>
        <end position="36"/>
    </location>
</feature>
<feature type="domain" description="HTH iclR-type" evidence="5">
    <location>
        <begin position="79"/>
        <end position="139"/>
    </location>
</feature>
<dbReference type="InterPro" id="IPR050707">
    <property type="entry name" value="HTH_MetabolicPath_Reg"/>
</dbReference>
<dbReference type="Gene3D" id="1.10.10.10">
    <property type="entry name" value="Winged helix-like DNA-binding domain superfamily/Winged helix DNA-binding domain"/>
    <property type="match status" value="1"/>
</dbReference>
<dbReference type="Proteomes" id="UP000318578">
    <property type="component" value="Unassembled WGS sequence"/>
</dbReference>
<dbReference type="InterPro" id="IPR014757">
    <property type="entry name" value="Tscrpt_reg_IclR_C"/>
</dbReference>
<dbReference type="PROSITE" id="PS51078">
    <property type="entry name" value="ICLR_ED"/>
    <property type="match status" value="1"/>
</dbReference>
<dbReference type="InterPro" id="IPR005471">
    <property type="entry name" value="Tscrpt_reg_IclR_N"/>
</dbReference>
<evidence type="ECO:0000259" key="6">
    <source>
        <dbReference type="PROSITE" id="PS51078"/>
    </source>
</evidence>
<dbReference type="OrthoDB" id="4103401at2"/>
<feature type="compositionally biased region" description="Basic residues" evidence="4">
    <location>
        <begin position="27"/>
        <end position="36"/>
    </location>
</feature>
<evidence type="ECO:0000313" key="8">
    <source>
        <dbReference type="Proteomes" id="UP000318578"/>
    </source>
</evidence>
<comment type="caution">
    <text evidence="7">The sequence shown here is derived from an EMBL/GenBank/DDBJ whole genome shotgun (WGS) entry which is preliminary data.</text>
</comment>
<gene>
    <name evidence="7" type="ORF">FNH06_14200</name>
</gene>
<dbReference type="GO" id="GO:0045892">
    <property type="term" value="P:negative regulation of DNA-templated transcription"/>
    <property type="evidence" value="ECO:0007669"/>
    <property type="project" value="TreeGrafter"/>
</dbReference>
<dbReference type="EMBL" id="VJZA01000020">
    <property type="protein sequence ID" value="TVT22122.1"/>
    <property type="molecule type" value="Genomic_DNA"/>
</dbReference>
<sequence length="332" mass="36174">MSRCATSAVRLVSSSGESHCPAEHSGLGRHRYHARPHIRPPRDTVGWLCRDVLFTGERAKEALVTTVHEHVSDADEQPASILSKAFTVLGAFDQERRVLTLTEIARASGLPKSTTHRILRRLVPLGVIEPHGPGFKVGLPMRRFASVMPIESLRQSALPHLGSLHRWSGRHVHLGSLRRDTVVFVERFLVPDHELPSASPGTDLPAHATALGKAMLAFLTPEELEEVLAGPLVSLAPNTVTDPKDIAAELCEVRKRRVAIARGEAHPDVACVAAPILIRGRAVSAISVSTTMKDAAIDRSLVDAVYVTADRISRDNQQVLAQGHDIWFPGFD</sequence>
<dbReference type="Pfam" id="PF09339">
    <property type="entry name" value="HTH_IclR"/>
    <property type="match status" value="1"/>
</dbReference>
<dbReference type="InterPro" id="IPR036388">
    <property type="entry name" value="WH-like_DNA-bd_sf"/>
</dbReference>
<dbReference type="Pfam" id="PF01614">
    <property type="entry name" value="IclR_C"/>
    <property type="match status" value="1"/>
</dbReference>
<dbReference type="SUPFAM" id="SSF46785">
    <property type="entry name" value="Winged helix' DNA-binding domain"/>
    <property type="match status" value="1"/>
</dbReference>
<dbReference type="SMART" id="SM00346">
    <property type="entry name" value="HTH_ICLR"/>
    <property type="match status" value="1"/>
</dbReference>
<dbReference type="InterPro" id="IPR036390">
    <property type="entry name" value="WH_DNA-bd_sf"/>
</dbReference>
<keyword evidence="8" id="KW-1185">Reference proteome</keyword>
<feature type="domain" description="IclR-ED" evidence="6">
    <location>
        <begin position="139"/>
        <end position="318"/>
    </location>
</feature>
<evidence type="ECO:0000256" key="1">
    <source>
        <dbReference type="ARBA" id="ARBA00023015"/>
    </source>
</evidence>
<protein>
    <submittedName>
        <fullName evidence="7">IclR family transcriptional regulator</fullName>
    </submittedName>
</protein>
<name>A0A558ACX8_9PSEU</name>
<dbReference type="AlphaFoldDB" id="A0A558ACX8"/>
<reference evidence="7 8" key="1">
    <citation type="submission" date="2019-07" db="EMBL/GenBank/DDBJ databases">
        <title>New species of Amycolatopsis and Streptomyces.</title>
        <authorList>
            <person name="Duangmal K."/>
            <person name="Teo W.F.A."/>
            <person name="Lipun K."/>
        </authorList>
    </citation>
    <scope>NUCLEOTIDE SEQUENCE [LARGE SCALE GENOMIC DNA]</scope>
    <source>
        <strain evidence="7 8">JCM 30562</strain>
    </source>
</reference>
<keyword evidence="3" id="KW-0804">Transcription</keyword>
<dbReference type="GO" id="GO:0003677">
    <property type="term" value="F:DNA binding"/>
    <property type="evidence" value="ECO:0007669"/>
    <property type="project" value="UniProtKB-KW"/>
</dbReference>
<proteinExistence type="predicted"/>
<dbReference type="PANTHER" id="PTHR30136">
    <property type="entry name" value="HELIX-TURN-HELIX TRANSCRIPTIONAL REGULATOR, ICLR FAMILY"/>
    <property type="match status" value="1"/>
</dbReference>
<dbReference type="InterPro" id="IPR029016">
    <property type="entry name" value="GAF-like_dom_sf"/>
</dbReference>
<dbReference type="PROSITE" id="PS51077">
    <property type="entry name" value="HTH_ICLR"/>
    <property type="match status" value="1"/>
</dbReference>
<evidence type="ECO:0000256" key="3">
    <source>
        <dbReference type="ARBA" id="ARBA00023163"/>
    </source>
</evidence>
<dbReference type="PANTHER" id="PTHR30136:SF24">
    <property type="entry name" value="HTH-TYPE TRANSCRIPTIONAL REPRESSOR ALLR"/>
    <property type="match status" value="1"/>
</dbReference>
<accession>A0A558ACX8</accession>
<keyword evidence="2" id="KW-0238">DNA-binding</keyword>
<evidence type="ECO:0000256" key="4">
    <source>
        <dbReference type="SAM" id="MobiDB-lite"/>
    </source>
</evidence>
<evidence type="ECO:0000313" key="7">
    <source>
        <dbReference type="EMBL" id="TVT22122.1"/>
    </source>
</evidence>
<dbReference type="Gene3D" id="3.30.450.40">
    <property type="match status" value="1"/>
</dbReference>
<dbReference type="GO" id="GO:0003700">
    <property type="term" value="F:DNA-binding transcription factor activity"/>
    <property type="evidence" value="ECO:0007669"/>
    <property type="project" value="TreeGrafter"/>
</dbReference>
<keyword evidence="1" id="KW-0805">Transcription regulation</keyword>
<evidence type="ECO:0000259" key="5">
    <source>
        <dbReference type="PROSITE" id="PS51077"/>
    </source>
</evidence>
<dbReference type="SUPFAM" id="SSF55781">
    <property type="entry name" value="GAF domain-like"/>
    <property type="match status" value="1"/>
</dbReference>
<evidence type="ECO:0000256" key="2">
    <source>
        <dbReference type="ARBA" id="ARBA00023125"/>
    </source>
</evidence>
<organism evidence="7 8">
    <name type="scientific">Amycolatopsis acidiphila</name>
    <dbReference type="NCBI Taxonomy" id="715473"/>
    <lineage>
        <taxon>Bacteria</taxon>
        <taxon>Bacillati</taxon>
        <taxon>Actinomycetota</taxon>
        <taxon>Actinomycetes</taxon>
        <taxon>Pseudonocardiales</taxon>
        <taxon>Pseudonocardiaceae</taxon>
        <taxon>Amycolatopsis</taxon>
    </lineage>
</organism>